<comment type="caution">
    <text evidence="3">The sequence shown here is derived from an EMBL/GenBank/DDBJ whole genome shotgun (WGS) entry which is preliminary data.</text>
</comment>
<protein>
    <submittedName>
        <fullName evidence="3">ADP-ribosylglycohydrolase family protein</fullName>
    </submittedName>
</protein>
<dbReference type="Pfam" id="PF03747">
    <property type="entry name" value="ADP_ribosyl_GH"/>
    <property type="match status" value="1"/>
</dbReference>
<reference evidence="3 4" key="1">
    <citation type="submission" date="2021-03" db="EMBL/GenBank/DDBJ databases">
        <title>Assistant Professor.</title>
        <authorList>
            <person name="Huq M.A."/>
        </authorList>
    </citation>
    <scope>NUCLEOTIDE SEQUENCE [LARGE SCALE GENOMIC DNA]</scope>
    <source>
        <strain evidence="3 4">MAH-29</strain>
    </source>
</reference>
<dbReference type="InterPro" id="IPR005502">
    <property type="entry name" value="Ribosyl_crysJ1"/>
</dbReference>
<organism evidence="3 4">
    <name type="scientific">Niastella soli</name>
    <dbReference type="NCBI Taxonomy" id="2821487"/>
    <lineage>
        <taxon>Bacteria</taxon>
        <taxon>Pseudomonadati</taxon>
        <taxon>Bacteroidota</taxon>
        <taxon>Chitinophagia</taxon>
        <taxon>Chitinophagales</taxon>
        <taxon>Chitinophagaceae</taxon>
        <taxon>Niastella</taxon>
    </lineage>
</organism>
<dbReference type="EMBL" id="JAGHKO010000001">
    <property type="protein sequence ID" value="MBO9199317.1"/>
    <property type="molecule type" value="Genomic_DNA"/>
</dbReference>
<dbReference type="PANTHER" id="PTHR16222">
    <property type="entry name" value="ADP-RIBOSYLGLYCOHYDROLASE"/>
    <property type="match status" value="1"/>
</dbReference>
<name>A0ABS3YNY4_9BACT</name>
<accession>A0ABS3YNY4</accession>
<dbReference type="InterPro" id="IPR036705">
    <property type="entry name" value="Ribosyl_crysJ1_sf"/>
</dbReference>
<sequence length="319" mass="35083">MKPNPVHGALFGLAIGDALGVPVEMIKRDVLKKDPVQDFTNYKGPEGYKGHQQPVGTFSDDSSLTFCLAESLCNGYNLNDIAARFVQYFFEGYWTAGGVVFGVGKSTEDAITRLRDGVLPERSGNYDVNCTGNGSLMRILPLLFYLRAYPVGMRYHMTRQVASITHGSIQTILPCFYFLEFALEILNGSDRQTAYGNTAKTVSTFISNLEPGQQHMDVLTPLINEDITQRSEGSINSIHHAVHTIQAAMYCFMKTNSYTEAVLMAVNLGDDTDTTAAVTGGLAGLYYGFDAIPEKWIAQLKRSNEIKDLGDRLTKAMGL</sequence>
<evidence type="ECO:0000256" key="2">
    <source>
        <dbReference type="ARBA" id="ARBA00022801"/>
    </source>
</evidence>
<dbReference type="RefSeq" id="WP_209137384.1">
    <property type="nucleotide sequence ID" value="NZ_JAGHKO010000001.1"/>
</dbReference>
<keyword evidence="4" id="KW-1185">Reference proteome</keyword>
<dbReference type="PANTHER" id="PTHR16222:SF24">
    <property type="entry name" value="ADP-RIBOSYLHYDROLASE ARH3"/>
    <property type="match status" value="1"/>
</dbReference>
<dbReference type="Proteomes" id="UP000677244">
    <property type="component" value="Unassembled WGS sequence"/>
</dbReference>
<keyword evidence="2" id="KW-0378">Hydrolase</keyword>
<dbReference type="InterPro" id="IPR050792">
    <property type="entry name" value="ADP-ribosylglycohydrolase"/>
</dbReference>
<evidence type="ECO:0000313" key="4">
    <source>
        <dbReference type="Proteomes" id="UP000677244"/>
    </source>
</evidence>
<dbReference type="Gene3D" id="1.10.4080.10">
    <property type="entry name" value="ADP-ribosylation/Crystallin J1"/>
    <property type="match status" value="1"/>
</dbReference>
<evidence type="ECO:0000256" key="1">
    <source>
        <dbReference type="ARBA" id="ARBA00010702"/>
    </source>
</evidence>
<evidence type="ECO:0000313" key="3">
    <source>
        <dbReference type="EMBL" id="MBO9199317.1"/>
    </source>
</evidence>
<dbReference type="SUPFAM" id="SSF101478">
    <property type="entry name" value="ADP-ribosylglycohydrolase"/>
    <property type="match status" value="1"/>
</dbReference>
<comment type="similarity">
    <text evidence="1">Belongs to the ADP-ribosylglycohydrolase family.</text>
</comment>
<proteinExistence type="inferred from homology"/>
<gene>
    <name evidence="3" type="ORF">J7I42_03505</name>
</gene>